<evidence type="ECO:0000313" key="1">
    <source>
        <dbReference type="EMBL" id="WPC21071.1"/>
    </source>
</evidence>
<accession>A0ABZ0Q293</accession>
<keyword evidence="2" id="KW-1185">Reference proteome</keyword>
<name>A0ABZ0Q293_9LACO</name>
<dbReference type="Proteomes" id="UP001302696">
    <property type="component" value="Chromosome"/>
</dbReference>
<organism evidence="1 2">
    <name type="scientific">Pediococcus inopinatus</name>
    <dbReference type="NCBI Taxonomy" id="114090"/>
    <lineage>
        <taxon>Bacteria</taxon>
        <taxon>Bacillati</taxon>
        <taxon>Bacillota</taxon>
        <taxon>Bacilli</taxon>
        <taxon>Lactobacillales</taxon>
        <taxon>Lactobacillaceae</taxon>
        <taxon>Pediococcus</taxon>
    </lineage>
</organism>
<gene>
    <name evidence="1" type="ORF">N6G96_07175</name>
</gene>
<reference evidence="2" key="1">
    <citation type="submission" date="2024-06" db="EMBL/GenBank/DDBJ databases">
        <authorList>
            <person name="Chang H.C."/>
            <person name="Mun S.Y."/>
        </authorList>
    </citation>
    <scope>NUCLEOTIDE SEQUENCE [LARGE SCALE GENOMIC DNA]</scope>
    <source>
        <strain evidence="2">KT1</strain>
    </source>
</reference>
<proteinExistence type="predicted"/>
<protein>
    <submittedName>
        <fullName evidence="1">Uncharacterized protein</fullName>
    </submittedName>
</protein>
<evidence type="ECO:0000313" key="2">
    <source>
        <dbReference type="Proteomes" id="UP001302696"/>
    </source>
</evidence>
<dbReference type="RefSeq" id="WP_323708989.1">
    <property type="nucleotide sequence ID" value="NZ_CP104778.1"/>
</dbReference>
<dbReference type="EMBL" id="CP104778">
    <property type="protein sequence ID" value="WPC21071.1"/>
    <property type="molecule type" value="Genomic_DNA"/>
</dbReference>
<sequence>MNVNEFQDYIEHYSRISELFYEKVLGHENEKNDERAKAKKKDEAVIKHDVDRMYDKMVDNLYEQIKGVLKKDAYKKRENWIEYFENSDALLDIEDSMAEMEFEE</sequence>